<evidence type="ECO:0000313" key="3">
    <source>
        <dbReference type="EMBL" id="ANS64432.1"/>
    </source>
</evidence>
<evidence type="ECO:0000256" key="2">
    <source>
        <dbReference type="SAM" id="Phobius"/>
    </source>
</evidence>
<evidence type="ECO:0000313" key="4">
    <source>
        <dbReference type="Proteomes" id="UP000092598"/>
    </source>
</evidence>
<sequence length="408" mass="44190">MNVEELVSETLREQAAAQAPASAGFADRVLAVRRRRRARRFASVAAATAAVVAVAVAVPLLDSGKDDVRPAGIVDRDGTRAHPDQSPPRDMIAAGRSVLAAYYTGRPVLRTKEQGSTVRTYWLLDPRTGRYEKDTRWSYVAVAPGMRTAAVLERNLPAHRIGLLDLATGEVERWIPVPQGAAGLAFSGDGGRLVATTYAKNPDVLVRATNADTGEVAWMPPHESSRTGFLLVDLAGGGSSWSPVSHGREVLGRADFAFTRDDRLLYAQVVGPKDGMERFYDLSGDRVAAPAAEKHLRWDVPARLSPNGTLAALGLTKEVDGSPGRSYSSVRDARTGKEIATVRGGRLLAWADDKRLIAWERVTGLDEGYHDRLVLVTIGSGKPVPLSGTRRLDDDPETLEWSPLFVER</sequence>
<accession>A0A1B1M7Q3</accession>
<gene>
    <name evidence="3" type="ORF">SLINC_2208</name>
</gene>
<dbReference type="KEGG" id="sls:SLINC_2208"/>
<feature type="transmembrane region" description="Helical" evidence="2">
    <location>
        <begin position="41"/>
        <end position="61"/>
    </location>
</feature>
<proteinExistence type="predicted"/>
<keyword evidence="2" id="KW-1133">Transmembrane helix</keyword>
<organism evidence="3 4">
    <name type="scientific">Streptomyces lincolnensis</name>
    <dbReference type="NCBI Taxonomy" id="1915"/>
    <lineage>
        <taxon>Bacteria</taxon>
        <taxon>Bacillati</taxon>
        <taxon>Actinomycetota</taxon>
        <taxon>Actinomycetes</taxon>
        <taxon>Kitasatosporales</taxon>
        <taxon>Streptomycetaceae</taxon>
        <taxon>Streptomyces</taxon>
    </lineage>
</organism>
<keyword evidence="4" id="KW-1185">Reference proteome</keyword>
<dbReference type="RefSeq" id="WP_067430435.1">
    <property type="nucleotide sequence ID" value="NZ_CP016438.1"/>
</dbReference>
<dbReference type="InterPro" id="IPR015943">
    <property type="entry name" value="WD40/YVTN_repeat-like_dom_sf"/>
</dbReference>
<dbReference type="Gene3D" id="2.130.10.10">
    <property type="entry name" value="YVTN repeat-like/Quinoprotein amine dehydrogenase"/>
    <property type="match status" value="1"/>
</dbReference>
<dbReference type="OrthoDB" id="4303889at2"/>
<dbReference type="SUPFAM" id="SSF50969">
    <property type="entry name" value="YVTN repeat-like/Quinoprotein amine dehydrogenase"/>
    <property type="match status" value="1"/>
</dbReference>
<keyword evidence="2" id="KW-0812">Transmembrane</keyword>
<dbReference type="AlphaFoldDB" id="A0A1B1M7Q3"/>
<feature type="region of interest" description="Disordered" evidence="1">
    <location>
        <begin position="69"/>
        <end position="90"/>
    </location>
</feature>
<dbReference type="PATRIC" id="fig|1915.4.peg.2459"/>
<dbReference type="Proteomes" id="UP000092598">
    <property type="component" value="Chromosome"/>
</dbReference>
<feature type="compositionally biased region" description="Basic and acidic residues" evidence="1">
    <location>
        <begin position="69"/>
        <end position="83"/>
    </location>
</feature>
<keyword evidence="2" id="KW-0472">Membrane</keyword>
<dbReference type="EMBL" id="CP016438">
    <property type="protein sequence ID" value="ANS64432.1"/>
    <property type="molecule type" value="Genomic_DNA"/>
</dbReference>
<protein>
    <submittedName>
        <fullName evidence="3">Uncharacterized protein</fullName>
    </submittedName>
</protein>
<reference evidence="3 4" key="1">
    <citation type="submission" date="2016-07" db="EMBL/GenBank/DDBJ databases">
        <title>Enhancement of antibiotic productionsby engineered nitrateutilization in actinobacteria.</title>
        <authorList>
            <person name="Meng S.C."/>
        </authorList>
    </citation>
    <scope>NUCLEOTIDE SEQUENCE [LARGE SCALE GENOMIC DNA]</scope>
    <source>
        <strain evidence="3 4">NRRL 2936</strain>
    </source>
</reference>
<evidence type="ECO:0000256" key="1">
    <source>
        <dbReference type="SAM" id="MobiDB-lite"/>
    </source>
</evidence>
<dbReference type="InterPro" id="IPR011044">
    <property type="entry name" value="Quino_amine_DH_bsu"/>
</dbReference>
<dbReference type="STRING" id="1915.SLINC_2208"/>
<name>A0A1B1M7Q3_STRLN</name>